<comment type="caution">
    <text evidence="2">The sequence shown here is derived from an EMBL/GenBank/DDBJ whole genome shotgun (WGS) entry which is preliminary data.</text>
</comment>
<accession>A0AAW9QNH5</accession>
<sequence>MYSTILRQEAGGRGKGVGGRRQEETYFSPYLPHPPHLPIPPCLFVEKWL</sequence>
<evidence type="ECO:0000256" key="1">
    <source>
        <dbReference type="SAM" id="MobiDB-lite"/>
    </source>
</evidence>
<dbReference type="Proteomes" id="UP001328733">
    <property type="component" value="Unassembled WGS sequence"/>
</dbReference>
<name>A0AAW9QNH5_9CHRO</name>
<evidence type="ECO:0000313" key="2">
    <source>
        <dbReference type="EMBL" id="MEG3435577.1"/>
    </source>
</evidence>
<feature type="region of interest" description="Disordered" evidence="1">
    <location>
        <begin position="1"/>
        <end position="21"/>
    </location>
</feature>
<proteinExistence type="predicted"/>
<gene>
    <name evidence="2" type="ORF">V0288_00455</name>
</gene>
<protein>
    <submittedName>
        <fullName evidence="2">Uncharacterized protein</fullName>
    </submittedName>
</protein>
<dbReference type="AlphaFoldDB" id="A0AAW9QNH5"/>
<organism evidence="2 3">
    <name type="scientific">Pannus brasiliensis CCIBt3594</name>
    <dbReference type="NCBI Taxonomy" id="1427578"/>
    <lineage>
        <taxon>Bacteria</taxon>
        <taxon>Bacillati</taxon>
        <taxon>Cyanobacteriota</taxon>
        <taxon>Cyanophyceae</taxon>
        <taxon>Oscillatoriophycideae</taxon>
        <taxon>Chroococcales</taxon>
        <taxon>Microcystaceae</taxon>
        <taxon>Pannus</taxon>
    </lineage>
</organism>
<dbReference type="RefSeq" id="WP_332863026.1">
    <property type="nucleotide sequence ID" value="NZ_JBAFSM010000001.1"/>
</dbReference>
<reference evidence="2 3" key="1">
    <citation type="submission" date="2024-01" db="EMBL/GenBank/DDBJ databases">
        <title>Genomic insights into the taxonomy and metabolism of the cyanobacterium Pannus brasiliensis CCIBt3594.</title>
        <authorList>
            <person name="Machado M."/>
            <person name="Botero N.B."/>
            <person name="Andreote A.P.D."/>
            <person name="Feitosa A.M.T."/>
            <person name="Popin R."/>
            <person name="Sivonen K."/>
            <person name="Fiore M.F."/>
        </authorList>
    </citation>
    <scope>NUCLEOTIDE SEQUENCE [LARGE SCALE GENOMIC DNA]</scope>
    <source>
        <strain evidence="2 3">CCIBt3594</strain>
    </source>
</reference>
<keyword evidence="3" id="KW-1185">Reference proteome</keyword>
<dbReference type="EMBL" id="JBAFSM010000001">
    <property type="protein sequence ID" value="MEG3435577.1"/>
    <property type="molecule type" value="Genomic_DNA"/>
</dbReference>
<evidence type="ECO:0000313" key="3">
    <source>
        <dbReference type="Proteomes" id="UP001328733"/>
    </source>
</evidence>